<keyword evidence="4" id="KW-0500">Molybdenum</keyword>
<feature type="binding site" evidence="4">
    <location>
        <position position="91"/>
    </location>
    <ligand>
        <name>molybdate</name>
        <dbReference type="ChEBI" id="CHEBI:36264"/>
    </ligand>
</feature>
<dbReference type="Pfam" id="PF13531">
    <property type="entry name" value="SBP_bac_11"/>
    <property type="match status" value="1"/>
</dbReference>
<evidence type="ECO:0000256" key="4">
    <source>
        <dbReference type="PIRSR" id="PIRSR004846-1"/>
    </source>
</evidence>
<keyword evidence="3 5" id="KW-0732">Signal</keyword>
<comment type="similarity">
    <text evidence="1">Belongs to the bacterial solute-binding protein ModA family.</text>
</comment>
<dbReference type="AlphaFoldDB" id="A0A8H9H819"/>
<feature type="binding site" evidence="4">
    <location>
        <position position="192"/>
    </location>
    <ligand>
        <name>molybdate</name>
        <dbReference type="ChEBI" id="CHEBI:36264"/>
    </ligand>
</feature>
<dbReference type="PIRSF" id="PIRSF004846">
    <property type="entry name" value="ModA"/>
    <property type="match status" value="1"/>
</dbReference>
<dbReference type="SUPFAM" id="SSF53850">
    <property type="entry name" value="Periplasmic binding protein-like II"/>
    <property type="match status" value="1"/>
</dbReference>
<protein>
    <submittedName>
        <fullName evidence="6">Molybdenum ABC transporter ModA, periplasmic</fullName>
    </submittedName>
</protein>
<feature type="binding site" evidence="4">
    <location>
        <position position="63"/>
    </location>
    <ligand>
        <name>molybdate</name>
        <dbReference type="ChEBI" id="CHEBI:36264"/>
    </ligand>
</feature>
<evidence type="ECO:0000256" key="3">
    <source>
        <dbReference type="ARBA" id="ARBA00022729"/>
    </source>
</evidence>
<evidence type="ECO:0000256" key="1">
    <source>
        <dbReference type="ARBA" id="ARBA00009175"/>
    </source>
</evidence>
<reference evidence="6" key="2">
    <citation type="submission" date="2020-09" db="EMBL/GenBank/DDBJ databases">
        <authorList>
            <person name="Sun Q."/>
            <person name="Zhou Y."/>
        </authorList>
    </citation>
    <scope>NUCLEOTIDE SEQUENCE</scope>
    <source>
        <strain evidence="6">CGMCC 4.7372</strain>
    </source>
</reference>
<feature type="binding site" evidence="4">
    <location>
        <position position="210"/>
    </location>
    <ligand>
        <name>molybdate</name>
        <dbReference type="ChEBI" id="CHEBI:36264"/>
    </ligand>
</feature>
<dbReference type="RefSeq" id="WP_080461973.1">
    <property type="nucleotide sequence ID" value="NZ_BMNJ01000002.1"/>
</dbReference>
<evidence type="ECO:0000256" key="5">
    <source>
        <dbReference type="SAM" id="SignalP"/>
    </source>
</evidence>
<feature type="signal peptide" evidence="5">
    <location>
        <begin position="1"/>
        <end position="25"/>
    </location>
</feature>
<dbReference type="Gene3D" id="3.40.190.10">
    <property type="entry name" value="Periplasmic binding protein-like II"/>
    <property type="match status" value="2"/>
</dbReference>
<keyword evidence="2 4" id="KW-0479">Metal-binding</keyword>
<dbReference type="GO" id="GO:0046872">
    <property type="term" value="F:metal ion binding"/>
    <property type="evidence" value="ECO:0007669"/>
    <property type="project" value="UniProtKB-KW"/>
</dbReference>
<evidence type="ECO:0000256" key="2">
    <source>
        <dbReference type="ARBA" id="ARBA00022723"/>
    </source>
</evidence>
<evidence type="ECO:0000313" key="7">
    <source>
        <dbReference type="Proteomes" id="UP000614239"/>
    </source>
</evidence>
<organism evidence="6 7">
    <name type="scientific">Actinomyces gaoshouyii</name>
    <dbReference type="NCBI Taxonomy" id="1960083"/>
    <lineage>
        <taxon>Bacteria</taxon>
        <taxon>Bacillati</taxon>
        <taxon>Actinomycetota</taxon>
        <taxon>Actinomycetes</taxon>
        <taxon>Actinomycetales</taxon>
        <taxon>Actinomycetaceae</taxon>
        <taxon>Actinomyces</taxon>
    </lineage>
</organism>
<accession>A0A8H9H819</accession>
<dbReference type="NCBIfam" id="TIGR01256">
    <property type="entry name" value="modA"/>
    <property type="match status" value="1"/>
</dbReference>
<gene>
    <name evidence="6" type="ORF">GCM10011612_06110</name>
</gene>
<reference evidence="6" key="1">
    <citation type="journal article" date="2014" name="Int. J. Syst. Evol. Microbiol.">
        <title>Complete genome sequence of Corynebacterium casei LMG S-19264T (=DSM 44701T), isolated from a smear-ripened cheese.</title>
        <authorList>
            <consortium name="US DOE Joint Genome Institute (JGI-PGF)"/>
            <person name="Walter F."/>
            <person name="Albersmeier A."/>
            <person name="Kalinowski J."/>
            <person name="Ruckert C."/>
        </authorList>
    </citation>
    <scope>NUCLEOTIDE SEQUENCE</scope>
    <source>
        <strain evidence="6">CGMCC 4.7372</strain>
    </source>
</reference>
<dbReference type="PANTHER" id="PTHR30632">
    <property type="entry name" value="MOLYBDATE-BINDING PERIPLASMIC PROTEIN"/>
    <property type="match status" value="1"/>
</dbReference>
<comment type="caution">
    <text evidence="6">The sequence shown here is derived from an EMBL/GenBank/DDBJ whole genome shotgun (WGS) entry which is preliminary data.</text>
</comment>
<dbReference type="InterPro" id="IPR050682">
    <property type="entry name" value="ModA/WtpA"/>
</dbReference>
<dbReference type="OrthoDB" id="9785015at2"/>
<dbReference type="PANTHER" id="PTHR30632:SF0">
    <property type="entry name" value="SULFATE-BINDING PROTEIN"/>
    <property type="match status" value="1"/>
</dbReference>
<feature type="chain" id="PRO_5034804152" evidence="5">
    <location>
        <begin position="26"/>
        <end position="275"/>
    </location>
</feature>
<dbReference type="GO" id="GO:0015689">
    <property type="term" value="P:molybdate ion transport"/>
    <property type="evidence" value="ECO:0007669"/>
    <property type="project" value="InterPro"/>
</dbReference>
<sequence length="275" mass="27348">MRLRDLLPSRAVLIALLLAPACAPAACSGTPSSTASAPMAATGAPAGATTAVAGQLTVFAAASLKEAFEEIGAALTEDNPGLTITYDFQGSQDLVSALANGAAADVLATADERSIASATEQSLVTRPSEFATNRLTLIVPPGNPGGITGLDSSLAGKDLVICADAVPCGNATDRLEEALGVALSPSSEEQKVTDVRAKVESGEADAGIVYRTDAAASADASDEVTIPDGGVVNHYPLAVTSSAANPAAAQAFVDFARGSEGQAILAAHGFGAPDQ</sequence>
<proteinExistence type="inferred from homology"/>
<dbReference type="EMBL" id="BMNJ01000002">
    <property type="protein sequence ID" value="GGO96283.1"/>
    <property type="molecule type" value="Genomic_DNA"/>
</dbReference>
<name>A0A8H9H819_9ACTO</name>
<dbReference type="InterPro" id="IPR005950">
    <property type="entry name" value="ModA"/>
</dbReference>
<evidence type="ECO:0000313" key="6">
    <source>
        <dbReference type="EMBL" id="GGO96283.1"/>
    </source>
</evidence>
<keyword evidence="7" id="KW-1185">Reference proteome</keyword>
<dbReference type="GO" id="GO:0030973">
    <property type="term" value="F:molybdate ion binding"/>
    <property type="evidence" value="ECO:0007669"/>
    <property type="project" value="TreeGrafter"/>
</dbReference>
<dbReference type="Proteomes" id="UP000614239">
    <property type="component" value="Unassembled WGS sequence"/>
</dbReference>